<feature type="transmembrane region" description="Helical" evidence="1">
    <location>
        <begin position="7"/>
        <end position="25"/>
    </location>
</feature>
<evidence type="ECO:0000313" key="2">
    <source>
        <dbReference type="EMBL" id="PWJ54286.1"/>
    </source>
</evidence>
<dbReference type="Proteomes" id="UP000245880">
    <property type="component" value="Unassembled WGS sequence"/>
</dbReference>
<keyword evidence="1" id="KW-1133">Transmembrane helix</keyword>
<sequence length="114" mass="13840">MQFKGIIVSISFLWVEGMAIFPFVFTRHKAPNKTLLHHECIHLVQQLEMGIVLFYLWYLLEYLVRLITLRNHDRAYRSISFEQEAYLHESNPRYLSQRKRWAFLRYLKGGHTLR</sequence>
<proteinExistence type="predicted"/>
<accession>A0A316A8N7</accession>
<organism evidence="2 3">
    <name type="scientific">Dyadobacter jejuensis</name>
    <dbReference type="NCBI Taxonomy" id="1082580"/>
    <lineage>
        <taxon>Bacteria</taxon>
        <taxon>Pseudomonadati</taxon>
        <taxon>Bacteroidota</taxon>
        <taxon>Cytophagia</taxon>
        <taxon>Cytophagales</taxon>
        <taxon>Spirosomataceae</taxon>
        <taxon>Dyadobacter</taxon>
    </lineage>
</organism>
<protein>
    <recommendedName>
        <fullName evidence="4">DUF4157 domain-containing protein</fullName>
    </recommendedName>
</protein>
<keyword evidence="3" id="KW-1185">Reference proteome</keyword>
<keyword evidence="1" id="KW-0472">Membrane</keyword>
<name>A0A316A8N7_9BACT</name>
<dbReference type="RefSeq" id="WP_109677912.1">
    <property type="nucleotide sequence ID" value="NZ_QGDT01000018.1"/>
</dbReference>
<feature type="transmembrane region" description="Helical" evidence="1">
    <location>
        <begin position="45"/>
        <end position="64"/>
    </location>
</feature>
<reference evidence="2 3" key="1">
    <citation type="submission" date="2018-03" db="EMBL/GenBank/DDBJ databases">
        <title>Genomic Encyclopedia of Archaeal and Bacterial Type Strains, Phase II (KMG-II): from individual species to whole genera.</title>
        <authorList>
            <person name="Goeker M."/>
        </authorList>
    </citation>
    <scope>NUCLEOTIDE SEQUENCE [LARGE SCALE GENOMIC DNA]</scope>
    <source>
        <strain evidence="2 3">DSM 100346</strain>
    </source>
</reference>
<evidence type="ECO:0008006" key="4">
    <source>
        <dbReference type="Google" id="ProtNLM"/>
    </source>
</evidence>
<evidence type="ECO:0000313" key="3">
    <source>
        <dbReference type="Proteomes" id="UP000245880"/>
    </source>
</evidence>
<evidence type="ECO:0000256" key="1">
    <source>
        <dbReference type="SAM" id="Phobius"/>
    </source>
</evidence>
<comment type="caution">
    <text evidence="2">The sequence shown here is derived from an EMBL/GenBank/DDBJ whole genome shotgun (WGS) entry which is preliminary data.</text>
</comment>
<dbReference type="EMBL" id="QGDT01000018">
    <property type="protein sequence ID" value="PWJ54286.1"/>
    <property type="molecule type" value="Genomic_DNA"/>
</dbReference>
<dbReference type="OrthoDB" id="1027344at2"/>
<gene>
    <name evidence="2" type="ORF">CLV98_11848</name>
</gene>
<keyword evidence="1" id="KW-0812">Transmembrane</keyword>
<dbReference type="AlphaFoldDB" id="A0A316A8N7"/>